<dbReference type="SUPFAM" id="SSF81321">
    <property type="entry name" value="Family A G protein-coupled receptor-like"/>
    <property type="match status" value="1"/>
</dbReference>
<keyword evidence="2 7" id="KW-0812">Transmembrane</keyword>
<evidence type="ECO:0000256" key="4">
    <source>
        <dbReference type="ARBA" id="ARBA00023040"/>
    </source>
</evidence>
<evidence type="ECO:0000256" key="7">
    <source>
        <dbReference type="SAM" id="Phobius"/>
    </source>
</evidence>
<feature type="domain" description="G-protein coupled receptors family 1 profile" evidence="8">
    <location>
        <begin position="1"/>
        <end position="84"/>
    </location>
</feature>
<name>A0AA41MRX6_SCICA</name>
<keyword evidence="6 9" id="KW-0675">Receptor</keyword>
<evidence type="ECO:0000256" key="1">
    <source>
        <dbReference type="ARBA" id="ARBA00004141"/>
    </source>
</evidence>
<gene>
    <name evidence="9" type="ORF">SUZIE_139545</name>
</gene>
<proteinExistence type="predicted"/>
<dbReference type="PROSITE" id="PS50262">
    <property type="entry name" value="G_PROTEIN_RECEP_F1_2"/>
    <property type="match status" value="1"/>
</dbReference>
<evidence type="ECO:0000259" key="8">
    <source>
        <dbReference type="PROSITE" id="PS50262"/>
    </source>
</evidence>
<dbReference type="PANTHER" id="PTHR48001">
    <property type="entry name" value="OLFACTORY RECEPTOR"/>
    <property type="match status" value="1"/>
</dbReference>
<keyword evidence="3 7" id="KW-1133">Transmembrane helix</keyword>
<dbReference type="EMBL" id="JAATJV010282697">
    <property type="protein sequence ID" value="MBZ3876759.1"/>
    <property type="molecule type" value="Genomic_DNA"/>
</dbReference>
<dbReference type="Proteomes" id="UP001166674">
    <property type="component" value="Unassembled WGS sequence"/>
</dbReference>
<evidence type="ECO:0000256" key="5">
    <source>
        <dbReference type="ARBA" id="ARBA00023136"/>
    </source>
</evidence>
<dbReference type="GO" id="GO:0016020">
    <property type="term" value="C:membrane"/>
    <property type="evidence" value="ECO:0007669"/>
    <property type="project" value="UniProtKB-SubCell"/>
</dbReference>
<dbReference type="Gene3D" id="1.20.1070.10">
    <property type="entry name" value="Rhodopsin 7-helix transmembrane proteins"/>
    <property type="match status" value="1"/>
</dbReference>
<feature type="transmembrane region" description="Helical" evidence="7">
    <location>
        <begin position="52"/>
        <end position="74"/>
    </location>
</feature>
<keyword evidence="4" id="KW-0297">G-protein coupled receptor</keyword>
<dbReference type="InterPro" id="IPR000276">
    <property type="entry name" value="GPCR_Rhodpsn"/>
</dbReference>
<evidence type="ECO:0000256" key="3">
    <source>
        <dbReference type="ARBA" id="ARBA00022989"/>
    </source>
</evidence>
<sequence length="84" mass="9667">MLLNIQTQSKTITYSGCINQMCFFMVFIELDNFFLIVMAYDRYVAICHPVLYTAIINSQLCGLLVLVSWILSLLHDLLESLMVL</sequence>
<feature type="transmembrane region" description="Helical" evidence="7">
    <location>
        <begin position="21"/>
        <end position="40"/>
    </location>
</feature>
<accession>A0AA41MRX6</accession>
<evidence type="ECO:0000256" key="6">
    <source>
        <dbReference type="ARBA" id="ARBA00023170"/>
    </source>
</evidence>
<dbReference type="Pfam" id="PF00001">
    <property type="entry name" value="7tm_1"/>
    <property type="match status" value="1"/>
</dbReference>
<comment type="caution">
    <text evidence="9">The sequence shown here is derived from an EMBL/GenBank/DDBJ whole genome shotgun (WGS) entry which is preliminary data.</text>
</comment>
<evidence type="ECO:0000313" key="10">
    <source>
        <dbReference type="Proteomes" id="UP001166674"/>
    </source>
</evidence>
<dbReference type="GO" id="GO:0004930">
    <property type="term" value="F:G protein-coupled receptor activity"/>
    <property type="evidence" value="ECO:0007669"/>
    <property type="project" value="UniProtKB-KW"/>
</dbReference>
<dbReference type="InterPro" id="IPR017452">
    <property type="entry name" value="GPCR_Rhodpsn_7TM"/>
</dbReference>
<dbReference type="AlphaFoldDB" id="A0AA41MRX6"/>
<evidence type="ECO:0000256" key="2">
    <source>
        <dbReference type="ARBA" id="ARBA00022692"/>
    </source>
</evidence>
<evidence type="ECO:0000313" key="9">
    <source>
        <dbReference type="EMBL" id="MBZ3876759.1"/>
    </source>
</evidence>
<protein>
    <submittedName>
        <fullName evidence="9">Olfactory receptor 7A10</fullName>
    </submittedName>
</protein>
<reference evidence="9" key="1">
    <citation type="submission" date="2020-03" db="EMBL/GenBank/DDBJ databases">
        <title>Studies in the Genomics of Life Span.</title>
        <authorList>
            <person name="Glass D."/>
        </authorList>
    </citation>
    <scope>NUCLEOTIDE SEQUENCE</scope>
    <source>
        <strain evidence="9">SUZIE</strain>
        <tissue evidence="9">Muscle</tissue>
    </source>
</reference>
<organism evidence="9 10">
    <name type="scientific">Sciurus carolinensis</name>
    <name type="common">Eastern gray squirrel</name>
    <dbReference type="NCBI Taxonomy" id="30640"/>
    <lineage>
        <taxon>Eukaryota</taxon>
        <taxon>Metazoa</taxon>
        <taxon>Chordata</taxon>
        <taxon>Craniata</taxon>
        <taxon>Vertebrata</taxon>
        <taxon>Euteleostomi</taxon>
        <taxon>Mammalia</taxon>
        <taxon>Eutheria</taxon>
        <taxon>Euarchontoglires</taxon>
        <taxon>Glires</taxon>
        <taxon>Rodentia</taxon>
        <taxon>Sciuromorpha</taxon>
        <taxon>Sciuridae</taxon>
        <taxon>Sciurinae</taxon>
        <taxon>Sciurini</taxon>
        <taxon>Sciurus</taxon>
    </lineage>
</organism>
<keyword evidence="5 7" id="KW-0472">Membrane</keyword>
<keyword evidence="4" id="KW-0807">Transducer</keyword>
<keyword evidence="10" id="KW-1185">Reference proteome</keyword>
<dbReference type="PROSITE" id="PS00237">
    <property type="entry name" value="G_PROTEIN_RECEP_F1_1"/>
    <property type="match status" value="1"/>
</dbReference>
<comment type="subcellular location">
    <subcellularLocation>
        <location evidence="1">Membrane</location>
        <topology evidence="1">Multi-pass membrane protein</topology>
    </subcellularLocation>
</comment>